<gene>
    <name evidence="2" type="ORF">Golax_012362</name>
</gene>
<reference evidence="2 3" key="1">
    <citation type="journal article" date="2019" name="Genome Biol. Evol.">
        <title>Insights into the evolution of the New World diploid cottons (Gossypium, subgenus Houzingenia) based on genome sequencing.</title>
        <authorList>
            <person name="Grover C.E."/>
            <person name="Arick M.A. 2nd"/>
            <person name="Thrash A."/>
            <person name="Conover J.L."/>
            <person name="Sanders W.S."/>
            <person name="Peterson D.G."/>
            <person name="Frelichowski J.E."/>
            <person name="Scheffler J.A."/>
            <person name="Scheffler B.E."/>
            <person name="Wendel J.F."/>
        </authorList>
    </citation>
    <scope>NUCLEOTIDE SEQUENCE [LARGE SCALE GENOMIC DNA]</scope>
    <source>
        <strain evidence="2">4</strain>
        <tissue evidence="2">Leaf</tissue>
    </source>
</reference>
<keyword evidence="1" id="KW-0732">Signal</keyword>
<dbReference type="Proteomes" id="UP000593574">
    <property type="component" value="Unassembled WGS sequence"/>
</dbReference>
<dbReference type="PANTHER" id="PTHR34375:SF3">
    <property type="entry name" value="CONDENSATION DOMAIN-CONTAINING PROTEIN"/>
    <property type="match status" value="1"/>
</dbReference>
<dbReference type="AlphaFoldDB" id="A0A7J8ZNY0"/>
<dbReference type="EMBL" id="JABEZV010000006">
    <property type="protein sequence ID" value="MBA0713322.1"/>
    <property type="molecule type" value="Genomic_DNA"/>
</dbReference>
<name>A0A7J8ZNY0_9ROSI</name>
<comment type="caution">
    <text evidence="2">The sequence shown here is derived from an EMBL/GenBank/DDBJ whole genome shotgun (WGS) entry which is preliminary data.</text>
</comment>
<accession>A0A7J8ZNY0</accession>
<organism evidence="2 3">
    <name type="scientific">Gossypium laxum</name>
    <dbReference type="NCBI Taxonomy" id="34288"/>
    <lineage>
        <taxon>Eukaryota</taxon>
        <taxon>Viridiplantae</taxon>
        <taxon>Streptophyta</taxon>
        <taxon>Embryophyta</taxon>
        <taxon>Tracheophyta</taxon>
        <taxon>Spermatophyta</taxon>
        <taxon>Magnoliopsida</taxon>
        <taxon>eudicotyledons</taxon>
        <taxon>Gunneridae</taxon>
        <taxon>Pentapetalae</taxon>
        <taxon>rosids</taxon>
        <taxon>malvids</taxon>
        <taxon>Malvales</taxon>
        <taxon>Malvaceae</taxon>
        <taxon>Malvoideae</taxon>
        <taxon>Gossypium</taxon>
    </lineage>
</organism>
<dbReference type="InterPro" id="IPR023213">
    <property type="entry name" value="CAT-like_dom_sf"/>
</dbReference>
<evidence type="ECO:0000256" key="1">
    <source>
        <dbReference type="SAM" id="SignalP"/>
    </source>
</evidence>
<proteinExistence type="predicted"/>
<feature type="chain" id="PRO_5029522380" evidence="1">
    <location>
        <begin position="20"/>
        <end position="537"/>
    </location>
</feature>
<dbReference type="Gene3D" id="3.30.559.10">
    <property type="entry name" value="Chloramphenicol acetyltransferase-like domain"/>
    <property type="match status" value="1"/>
</dbReference>
<dbReference type="PANTHER" id="PTHR34375">
    <property type="entry name" value="GATA ZINC FINGER PROTEIN-RELATED"/>
    <property type="match status" value="1"/>
</dbReference>
<protein>
    <submittedName>
        <fullName evidence="2">Uncharacterized protein</fullName>
    </submittedName>
</protein>
<dbReference type="SUPFAM" id="SSF52777">
    <property type="entry name" value="CoA-dependent acyltransferases"/>
    <property type="match status" value="2"/>
</dbReference>
<evidence type="ECO:0000313" key="2">
    <source>
        <dbReference type="EMBL" id="MBA0713322.1"/>
    </source>
</evidence>
<sequence>MFLFINNLFFISFIGLSLYIPTSKLTETKHTKQWFGSHPLLPLLYHYDMSTPALNSTMLHPNSRVVGGTENSWCRAVLGGTGIAVLALLISKNPDLSRLRSALHKLQNSHPILRSRLHYNPASNTFSFVTSPSPFIQINSFNHSATSNILENLYGQETQNVTLLHLILEHELNQNSWLASHNPNSPSFSTKNDVLLASVYALPGAKWVVVLRLHAAACDRTTAVSLLRELLTLIGREEEETTPQREEKETMMSKGEVSLAIEDLIPKGKTKKNVLARGIDMLGYSVNSFRLTNLKFKDAKSSRSTQVVKLLINPDDTERILTGCKARGIKLCGALGAAGLIAAHNSKCCSDHQKKKYGVVTLTDCRSILHPPLSNLNFGFYHSAVLNTHTIKGGEKLWDLAKKTYTSFANYKKCNKHLSDMADLNFLMCRAMANPGLTSSSSLRTSLISVFEDTVIDESNDQQKLVGVEDYMGCASGHGIAPSIAIFDTIRDGWLDCICVYPSPLHSREQMKELVDAMKCILVDAGNNNGTDEIIKP</sequence>
<evidence type="ECO:0000313" key="3">
    <source>
        <dbReference type="Proteomes" id="UP000593574"/>
    </source>
</evidence>
<feature type="signal peptide" evidence="1">
    <location>
        <begin position="1"/>
        <end position="19"/>
    </location>
</feature>
<keyword evidence="3" id="KW-1185">Reference proteome</keyword>